<dbReference type="GeneID" id="63770566"/>
<comment type="similarity">
    <text evidence="3">Belongs to the PheA/TfdB FAD monooxygenase family.</text>
</comment>
<sequence length="534" mass="60150">MASLSTAANTTEVLIIGGGPTGLTLALELSVQKVPFRIIDKATVRSDKSRALSCQPRSLELLMRYGDSRELAARGNAIKGLQYILNKKVVSTVETDGIDLNDTEFRQPLILSQHETETWLEVRLAEQGLAVERGVTATSIEQDVDGATVRLTLPDGACETVRCQYCIGCDGAHSFVRKLAGLRFEGERYASEFALCDAHVKWEHSLKHITVCMGKRWMVLLPLGDGRVRMGMCTVKGEEQPSLERFRREFKRLVPGPFELYGAEWLTTFRLHHRIADEFRTERLLVAGDAAHIHSPIGGQGMNTGIQDAVNLGWKLGCVVRGEKPDSFLDTYTQERRPVGLKILSTTDRMFNFLTGTNWLFVAMRNLLMPWVLPRVYDTREKREKMFRFMMELGLNYRRSPIVDNTNGVGASIQAGDRAPDGRLQGADGTDKQLQQLFRGPNHHIVVFSGLGPGRDVKEQIHDFRRIVSMKQDMLWRKAEIHNIWSEELFANSGRLDVMNALHFRYGMTEAGFILVRPDGYVAQIGVLPYLPPY</sequence>
<dbReference type="OrthoDB" id="10016252at2759"/>
<keyword evidence="4" id="KW-0285">Flavoprotein</keyword>
<dbReference type="Gene3D" id="3.50.50.60">
    <property type="entry name" value="FAD/NAD(P)-binding domain"/>
    <property type="match status" value="1"/>
</dbReference>
<evidence type="ECO:0000256" key="6">
    <source>
        <dbReference type="ARBA" id="ARBA00023002"/>
    </source>
</evidence>
<dbReference type="RefSeq" id="XP_040714080.1">
    <property type="nucleotide sequence ID" value="XM_040854354.1"/>
</dbReference>
<dbReference type="STRING" id="1141098.A0A1Y2DSX1"/>
<name>A0A1Y2DSX1_9PEZI</name>
<comment type="pathway">
    <text evidence="2">Secondary metabolite biosynthesis.</text>
</comment>
<dbReference type="Proteomes" id="UP000193689">
    <property type="component" value="Unassembled WGS sequence"/>
</dbReference>
<accession>A0A1Y2DSX1</accession>
<dbReference type="PANTHER" id="PTHR43004:SF19">
    <property type="entry name" value="BINDING MONOOXYGENASE, PUTATIVE (JCVI)-RELATED"/>
    <property type="match status" value="1"/>
</dbReference>
<dbReference type="InterPro" id="IPR036188">
    <property type="entry name" value="FAD/NAD-bd_sf"/>
</dbReference>
<organism evidence="8 9">
    <name type="scientific">Pseudomassariella vexata</name>
    <dbReference type="NCBI Taxonomy" id="1141098"/>
    <lineage>
        <taxon>Eukaryota</taxon>
        <taxon>Fungi</taxon>
        <taxon>Dikarya</taxon>
        <taxon>Ascomycota</taxon>
        <taxon>Pezizomycotina</taxon>
        <taxon>Sordariomycetes</taxon>
        <taxon>Xylariomycetidae</taxon>
        <taxon>Amphisphaeriales</taxon>
        <taxon>Pseudomassariaceae</taxon>
        <taxon>Pseudomassariella</taxon>
    </lineage>
</organism>
<dbReference type="GO" id="GO:0071949">
    <property type="term" value="F:FAD binding"/>
    <property type="evidence" value="ECO:0007669"/>
    <property type="project" value="InterPro"/>
</dbReference>
<reference evidence="8 9" key="1">
    <citation type="submission" date="2016-07" db="EMBL/GenBank/DDBJ databases">
        <title>Pervasive Adenine N6-methylation of Active Genes in Fungi.</title>
        <authorList>
            <consortium name="DOE Joint Genome Institute"/>
            <person name="Mondo S.J."/>
            <person name="Dannebaum R.O."/>
            <person name="Kuo R.C."/>
            <person name="Labutti K."/>
            <person name="Haridas S."/>
            <person name="Kuo A."/>
            <person name="Salamov A."/>
            <person name="Ahrendt S.R."/>
            <person name="Lipzen A."/>
            <person name="Sullivan W."/>
            <person name="Andreopoulos W.B."/>
            <person name="Clum A."/>
            <person name="Lindquist E."/>
            <person name="Daum C."/>
            <person name="Ramamoorthy G.K."/>
            <person name="Gryganskyi A."/>
            <person name="Culley D."/>
            <person name="Magnuson J.K."/>
            <person name="James T.Y."/>
            <person name="O'Malley M.A."/>
            <person name="Stajich J.E."/>
            <person name="Spatafora J.W."/>
            <person name="Visel A."/>
            <person name="Grigoriev I.V."/>
        </authorList>
    </citation>
    <scope>NUCLEOTIDE SEQUENCE [LARGE SCALE GENOMIC DNA]</scope>
    <source>
        <strain evidence="8 9">CBS 129021</strain>
    </source>
</reference>
<evidence type="ECO:0000256" key="5">
    <source>
        <dbReference type="ARBA" id="ARBA00022827"/>
    </source>
</evidence>
<evidence type="ECO:0000313" key="8">
    <source>
        <dbReference type="EMBL" id="ORY62244.1"/>
    </source>
</evidence>
<evidence type="ECO:0000313" key="9">
    <source>
        <dbReference type="Proteomes" id="UP000193689"/>
    </source>
</evidence>
<feature type="domain" description="FAD-binding" evidence="7">
    <location>
        <begin position="11"/>
        <end position="344"/>
    </location>
</feature>
<keyword evidence="9" id="KW-1185">Reference proteome</keyword>
<dbReference type="Pfam" id="PF01494">
    <property type="entry name" value="FAD_binding_3"/>
    <property type="match status" value="1"/>
</dbReference>
<protein>
    <submittedName>
        <fullName evidence="8">FAD binding domain-domain-containing protein</fullName>
    </submittedName>
</protein>
<dbReference type="InterPro" id="IPR002938">
    <property type="entry name" value="FAD-bd"/>
</dbReference>
<dbReference type="SUPFAM" id="SSF51905">
    <property type="entry name" value="FAD/NAD(P)-binding domain"/>
    <property type="match status" value="1"/>
</dbReference>
<dbReference type="InterPro" id="IPR050641">
    <property type="entry name" value="RIFMO-like"/>
</dbReference>
<dbReference type="GO" id="GO:0016709">
    <property type="term" value="F:oxidoreductase activity, acting on paired donors, with incorporation or reduction of molecular oxygen, NAD(P)H as one donor, and incorporation of one atom of oxygen"/>
    <property type="evidence" value="ECO:0007669"/>
    <property type="project" value="UniProtKB-ARBA"/>
</dbReference>
<dbReference type="SUPFAM" id="SSF52833">
    <property type="entry name" value="Thioredoxin-like"/>
    <property type="match status" value="1"/>
</dbReference>
<dbReference type="InParanoid" id="A0A1Y2DSX1"/>
<dbReference type="PANTHER" id="PTHR43004">
    <property type="entry name" value="TRK SYSTEM POTASSIUM UPTAKE PROTEIN"/>
    <property type="match status" value="1"/>
</dbReference>
<dbReference type="Gene3D" id="3.40.30.120">
    <property type="match status" value="1"/>
</dbReference>
<comment type="caution">
    <text evidence="8">The sequence shown here is derived from an EMBL/GenBank/DDBJ whole genome shotgun (WGS) entry which is preliminary data.</text>
</comment>
<comment type="cofactor">
    <cofactor evidence="1">
        <name>FAD</name>
        <dbReference type="ChEBI" id="CHEBI:57692"/>
    </cofactor>
</comment>
<keyword evidence="5" id="KW-0274">FAD</keyword>
<dbReference type="PRINTS" id="PR00420">
    <property type="entry name" value="RNGMNOXGNASE"/>
</dbReference>
<evidence type="ECO:0000256" key="3">
    <source>
        <dbReference type="ARBA" id="ARBA00007801"/>
    </source>
</evidence>
<dbReference type="EMBL" id="MCFJ01000009">
    <property type="protein sequence ID" value="ORY62244.1"/>
    <property type="molecule type" value="Genomic_DNA"/>
</dbReference>
<dbReference type="InterPro" id="IPR036249">
    <property type="entry name" value="Thioredoxin-like_sf"/>
</dbReference>
<evidence type="ECO:0000256" key="2">
    <source>
        <dbReference type="ARBA" id="ARBA00005179"/>
    </source>
</evidence>
<evidence type="ECO:0000259" key="7">
    <source>
        <dbReference type="Pfam" id="PF01494"/>
    </source>
</evidence>
<gene>
    <name evidence="8" type="ORF">BCR38DRAFT_235842</name>
</gene>
<dbReference type="Gene3D" id="3.30.70.2450">
    <property type="match status" value="1"/>
</dbReference>
<evidence type="ECO:0000256" key="4">
    <source>
        <dbReference type="ARBA" id="ARBA00022630"/>
    </source>
</evidence>
<proteinExistence type="inferred from homology"/>
<dbReference type="AlphaFoldDB" id="A0A1Y2DSX1"/>
<keyword evidence="6" id="KW-0560">Oxidoreductase</keyword>
<evidence type="ECO:0000256" key="1">
    <source>
        <dbReference type="ARBA" id="ARBA00001974"/>
    </source>
</evidence>